<dbReference type="EMBL" id="LJIX01000006">
    <property type="protein sequence ID" value="KQL19974.1"/>
    <property type="molecule type" value="Genomic_DNA"/>
</dbReference>
<dbReference type="PATRIC" id="fig|1637975.4.peg.3172"/>
<accession>A0A0Q3QQH3</accession>
<evidence type="ECO:0000256" key="1">
    <source>
        <dbReference type="SAM" id="Coils"/>
    </source>
</evidence>
<keyword evidence="3" id="KW-1185">Reference proteome</keyword>
<dbReference type="RefSeq" id="WP_053476509.1">
    <property type="nucleotide sequence ID" value="NZ_CP041305.1"/>
</dbReference>
<feature type="coiled-coil region" evidence="1">
    <location>
        <begin position="71"/>
        <end position="105"/>
    </location>
</feature>
<keyword evidence="1" id="KW-0175">Coiled coil</keyword>
<organism evidence="2 3">
    <name type="scientific">Cytobacillus solani</name>
    <dbReference type="NCBI Taxonomy" id="1637975"/>
    <lineage>
        <taxon>Bacteria</taxon>
        <taxon>Bacillati</taxon>
        <taxon>Bacillota</taxon>
        <taxon>Bacilli</taxon>
        <taxon>Bacillales</taxon>
        <taxon>Bacillaceae</taxon>
        <taxon>Cytobacillus</taxon>
    </lineage>
</organism>
<proteinExistence type="predicted"/>
<reference evidence="2 3" key="1">
    <citation type="submission" date="2015-09" db="EMBL/GenBank/DDBJ databases">
        <title>Genome sequencing project for genomic taxonomy and phylogenomics of Bacillus-like bacteria.</title>
        <authorList>
            <person name="Liu B."/>
            <person name="Wang J."/>
            <person name="Zhu Y."/>
            <person name="Liu G."/>
            <person name="Chen Q."/>
            <person name="Chen Z."/>
            <person name="Lan J."/>
            <person name="Che J."/>
            <person name="Ge C."/>
            <person name="Shi H."/>
            <person name="Pan Z."/>
            <person name="Liu X."/>
        </authorList>
    </citation>
    <scope>NUCLEOTIDE SEQUENCE [LARGE SCALE GENOMIC DNA]</scope>
    <source>
        <strain evidence="2 3">FJAT-18043</strain>
    </source>
</reference>
<evidence type="ECO:0000313" key="2">
    <source>
        <dbReference type="EMBL" id="KQL19974.1"/>
    </source>
</evidence>
<name>A0A0Q3QQH3_9BACI</name>
<comment type="caution">
    <text evidence="2">The sequence shown here is derived from an EMBL/GenBank/DDBJ whole genome shotgun (WGS) entry which is preliminary data.</text>
</comment>
<sequence>MTSNSEGTVKQFLNNQSAMTLVESLLKNEDSLNYSALMNMANKLLNDETLMELVGEIGNSPDEMKEEQDLHQQEDQKLYVLQKQIEAMNKELTKTKQELASLKKQDTSIITLGMKVIHAASQDLKKGVNILTGVRNLLK</sequence>
<dbReference type="Proteomes" id="UP000050996">
    <property type="component" value="Unassembled WGS sequence"/>
</dbReference>
<dbReference type="AlphaFoldDB" id="A0A0Q3QQH3"/>
<gene>
    <name evidence="2" type="ORF">AN957_16310</name>
</gene>
<protein>
    <submittedName>
        <fullName evidence="2">Uncharacterized protein</fullName>
    </submittedName>
</protein>
<evidence type="ECO:0000313" key="3">
    <source>
        <dbReference type="Proteomes" id="UP000050996"/>
    </source>
</evidence>